<gene>
    <name evidence="4" type="ORF">g.2647</name>
</gene>
<dbReference type="AlphaFoldDB" id="A0A1B6J5Z3"/>
<evidence type="ECO:0000256" key="1">
    <source>
        <dbReference type="PROSITE-ProRule" id="PRU00042"/>
    </source>
</evidence>
<reference evidence="4" key="1">
    <citation type="submission" date="2015-11" db="EMBL/GenBank/DDBJ databases">
        <title>De novo transcriptome assembly of four potential Pierce s Disease insect vectors from Arizona vineyards.</title>
        <authorList>
            <person name="Tassone E.E."/>
        </authorList>
    </citation>
    <scope>NUCLEOTIDE SEQUENCE</scope>
</reference>
<dbReference type="GO" id="GO:0008270">
    <property type="term" value="F:zinc ion binding"/>
    <property type="evidence" value="ECO:0007669"/>
    <property type="project" value="UniProtKB-KW"/>
</dbReference>
<evidence type="ECO:0000313" key="4">
    <source>
        <dbReference type="EMBL" id="JAS94598.1"/>
    </source>
</evidence>
<feature type="domain" description="C2H2-type" evidence="3">
    <location>
        <begin position="260"/>
        <end position="286"/>
    </location>
</feature>
<keyword evidence="1" id="KW-0863">Zinc-finger</keyword>
<keyword evidence="1" id="KW-0479">Metal-binding</keyword>
<dbReference type="InterPro" id="IPR013087">
    <property type="entry name" value="Znf_C2H2_type"/>
</dbReference>
<feature type="region of interest" description="Disordered" evidence="2">
    <location>
        <begin position="68"/>
        <end position="91"/>
    </location>
</feature>
<name>A0A1B6J5Z3_9HEMI</name>
<sequence>AVGAATAAQQQRDSQGSEQEECVPVFVSAVCSTLLPTDLYFSELGSATSLTDTGTELCLGKETELYTRVDPSPSKRHRHGRSKQSRYSTRRKQVNLGCRKKSCNSEEKRDSKLLSLTSVINQNEKKRNALQGVNKNTSLSTEEKNYLSFHGRRRKLLHWSGDSFNVKQFCKQENESLKKSTGIKNKLDGENNVIIKENVEEIKLKYLHSIDARKQSENHDKMVKHTGEIKESFVVKTEPKSPENVTFSKQVRTSHEPGCFKCKNCGRQYKYNRGLKFHEKSCRTGV</sequence>
<feature type="compositionally biased region" description="Basic residues" evidence="2">
    <location>
        <begin position="74"/>
        <end position="91"/>
    </location>
</feature>
<proteinExistence type="predicted"/>
<dbReference type="PROSITE" id="PS50157">
    <property type="entry name" value="ZINC_FINGER_C2H2_2"/>
    <property type="match status" value="1"/>
</dbReference>
<dbReference type="EMBL" id="GECU01013108">
    <property type="protein sequence ID" value="JAS94598.1"/>
    <property type="molecule type" value="Transcribed_RNA"/>
</dbReference>
<protein>
    <recommendedName>
        <fullName evidence="3">C2H2-type domain-containing protein</fullName>
    </recommendedName>
</protein>
<accession>A0A1B6J5Z3</accession>
<evidence type="ECO:0000259" key="3">
    <source>
        <dbReference type="PROSITE" id="PS50157"/>
    </source>
</evidence>
<evidence type="ECO:0000256" key="2">
    <source>
        <dbReference type="SAM" id="MobiDB-lite"/>
    </source>
</evidence>
<organism evidence="4">
    <name type="scientific">Homalodisca liturata</name>
    <dbReference type="NCBI Taxonomy" id="320908"/>
    <lineage>
        <taxon>Eukaryota</taxon>
        <taxon>Metazoa</taxon>
        <taxon>Ecdysozoa</taxon>
        <taxon>Arthropoda</taxon>
        <taxon>Hexapoda</taxon>
        <taxon>Insecta</taxon>
        <taxon>Pterygota</taxon>
        <taxon>Neoptera</taxon>
        <taxon>Paraneoptera</taxon>
        <taxon>Hemiptera</taxon>
        <taxon>Auchenorrhyncha</taxon>
        <taxon>Membracoidea</taxon>
        <taxon>Cicadellidae</taxon>
        <taxon>Cicadellinae</taxon>
        <taxon>Proconiini</taxon>
        <taxon>Homalodisca</taxon>
    </lineage>
</organism>
<keyword evidence="1" id="KW-0862">Zinc</keyword>
<feature type="non-terminal residue" evidence="4">
    <location>
        <position position="1"/>
    </location>
</feature>